<keyword evidence="3" id="KW-0378">Hydrolase</keyword>
<sequence length="93" mass="10501">MLEREVEKALIHQVRKHGGITPKLTSPNNAGMPDRLIILPPGKVCFVELKAPGKKPRPLQVRQMERLTQLGCMVRVIDHPNQIQELIHEIQAA</sequence>
<proteinExistence type="predicted"/>
<dbReference type="Proteomes" id="UP000254287">
    <property type="component" value="Unassembled WGS sequence"/>
</dbReference>
<dbReference type="AlphaFoldDB" id="A0A376CW92"/>
<dbReference type="GO" id="GO:0016788">
    <property type="term" value="F:hydrolase activity, acting on ester bonds"/>
    <property type="evidence" value="ECO:0007669"/>
    <property type="project" value="InterPro"/>
</dbReference>
<evidence type="ECO:0000256" key="1">
    <source>
        <dbReference type="ARBA" id="ARBA00001946"/>
    </source>
</evidence>
<evidence type="ECO:0000313" key="5">
    <source>
        <dbReference type="EMBL" id="STC76387.1"/>
    </source>
</evidence>
<name>A0A376CW92_9CORY</name>
<dbReference type="Gene3D" id="3.40.1350.10">
    <property type="match status" value="1"/>
</dbReference>
<feature type="domain" description="VRR-NUC" evidence="4">
    <location>
        <begin position="1"/>
        <end position="81"/>
    </location>
</feature>
<accession>A0A376CW92</accession>
<organism evidence="5 6">
    <name type="scientific">Corynebacterium minutissimum</name>
    <dbReference type="NCBI Taxonomy" id="38301"/>
    <lineage>
        <taxon>Bacteria</taxon>
        <taxon>Bacillati</taxon>
        <taxon>Actinomycetota</taxon>
        <taxon>Actinomycetes</taxon>
        <taxon>Mycobacteriales</taxon>
        <taxon>Corynebacteriaceae</taxon>
        <taxon>Corynebacterium</taxon>
    </lineage>
</organism>
<keyword evidence="2" id="KW-0540">Nuclease</keyword>
<dbReference type="InterPro" id="IPR014883">
    <property type="entry name" value="VRR_NUC"/>
</dbReference>
<evidence type="ECO:0000256" key="2">
    <source>
        <dbReference type="ARBA" id="ARBA00022722"/>
    </source>
</evidence>
<gene>
    <name evidence="5" type="ORF">NCTC10289_00951</name>
</gene>
<dbReference type="EMBL" id="UFXP01000001">
    <property type="protein sequence ID" value="STC76387.1"/>
    <property type="molecule type" value="Genomic_DNA"/>
</dbReference>
<evidence type="ECO:0000256" key="3">
    <source>
        <dbReference type="ARBA" id="ARBA00022801"/>
    </source>
</evidence>
<comment type="cofactor">
    <cofactor evidence="1">
        <name>Mg(2+)</name>
        <dbReference type="ChEBI" id="CHEBI:18420"/>
    </cofactor>
</comment>
<dbReference type="GO" id="GO:0003676">
    <property type="term" value="F:nucleic acid binding"/>
    <property type="evidence" value="ECO:0007669"/>
    <property type="project" value="InterPro"/>
</dbReference>
<dbReference type="GO" id="GO:0004518">
    <property type="term" value="F:nuclease activity"/>
    <property type="evidence" value="ECO:0007669"/>
    <property type="project" value="UniProtKB-KW"/>
</dbReference>
<reference evidence="5 6" key="1">
    <citation type="submission" date="2018-06" db="EMBL/GenBank/DDBJ databases">
        <authorList>
            <consortium name="Pathogen Informatics"/>
            <person name="Doyle S."/>
        </authorList>
    </citation>
    <scope>NUCLEOTIDE SEQUENCE [LARGE SCALE GENOMIC DNA]</scope>
    <source>
        <strain evidence="5 6">NCTC10289</strain>
    </source>
</reference>
<evidence type="ECO:0000259" key="4">
    <source>
        <dbReference type="SMART" id="SM00990"/>
    </source>
</evidence>
<evidence type="ECO:0000313" key="6">
    <source>
        <dbReference type="Proteomes" id="UP000254287"/>
    </source>
</evidence>
<dbReference type="RefSeq" id="WP_115024270.1">
    <property type="nucleotide sequence ID" value="NZ_CP069533.1"/>
</dbReference>
<dbReference type="SMART" id="SM00990">
    <property type="entry name" value="VRR_NUC"/>
    <property type="match status" value="1"/>
</dbReference>
<dbReference type="InterPro" id="IPR011856">
    <property type="entry name" value="tRNA_endonuc-like_dom_sf"/>
</dbReference>
<protein>
    <submittedName>
        <fullName evidence="5">VRR-NUC domain-containing protein</fullName>
    </submittedName>
</protein>